<reference evidence="1 2" key="1">
    <citation type="submission" date="2019-11" db="EMBL/GenBank/DDBJ databases">
        <authorList>
            <person name="Zhang J."/>
            <person name="Sun C."/>
        </authorList>
    </citation>
    <scope>NUCLEOTIDE SEQUENCE [LARGE SCALE GENOMIC DNA]</scope>
    <source>
        <strain evidence="2">sp2</strain>
    </source>
</reference>
<evidence type="ECO:0000313" key="1">
    <source>
        <dbReference type="EMBL" id="QGT77738.1"/>
    </source>
</evidence>
<accession>A0A6I6CYM1</accession>
<dbReference type="RefSeq" id="WP_156227710.1">
    <property type="nucleotide sequence ID" value="NZ_CP046415.1"/>
</dbReference>
<dbReference type="Proteomes" id="UP000427716">
    <property type="component" value="Chromosome"/>
</dbReference>
<dbReference type="KEGG" id="ghl:GM160_01880"/>
<dbReference type="EMBL" id="CP046415">
    <property type="protein sequence ID" value="QGT77738.1"/>
    <property type="molecule type" value="Genomic_DNA"/>
</dbReference>
<dbReference type="AlphaFoldDB" id="A0A6I6CYM1"/>
<proteinExistence type="predicted"/>
<organism evidence="1 2">
    <name type="scientific">Guyparkeria halophila</name>
    <dbReference type="NCBI Taxonomy" id="47960"/>
    <lineage>
        <taxon>Bacteria</taxon>
        <taxon>Pseudomonadati</taxon>
        <taxon>Pseudomonadota</taxon>
        <taxon>Gammaproteobacteria</taxon>
        <taxon>Chromatiales</taxon>
        <taxon>Thioalkalibacteraceae</taxon>
        <taxon>Guyparkeria</taxon>
    </lineage>
</organism>
<sequence length="167" mass="18807">MSKTKTSDSYVRTFLNLSHQAACEHLEQRKQASRETCVLFNAVNMMEAAVRGASRLSVTEDPEATETSLEDADLDTLSQVVSTANQALVFSLLLSQDQWVEESAIFWFTVFRIVRKIELPATLQSLREKGLIITQTRTDERTGKLETWYRTAVLSDQNTPMDSPSEG</sequence>
<gene>
    <name evidence="1" type="ORF">GM160_01880</name>
</gene>
<evidence type="ECO:0000313" key="2">
    <source>
        <dbReference type="Proteomes" id="UP000427716"/>
    </source>
</evidence>
<name>A0A6I6CYM1_9GAMM</name>
<keyword evidence="2" id="KW-1185">Reference proteome</keyword>
<protein>
    <submittedName>
        <fullName evidence="1">Uncharacterized protein</fullName>
    </submittedName>
</protein>